<dbReference type="Pfam" id="PF08182">
    <property type="entry name" value="Pedibin"/>
    <property type="match status" value="1"/>
</dbReference>
<dbReference type="EMBL" id="AF177908">
    <property type="protein sequence ID" value="AAF01282.1"/>
    <property type="molecule type" value="mRNA"/>
</dbReference>
<keyword evidence="1" id="KW-0175">Coiled coil</keyword>
<evidence type="ECO:0000313" key="3">
    <source>
        <dbReference type="EMBL" id="BAA82554.1"/>
    </source>
</evidence>
<feature type="coiled-coil region" evidence="1">
    <location>
        <begin position="13"/>
        <end position="40"/>
    </location>
</feature>
<protein>
    <submittedName>
        <fullName evidence="2 3">Pedibin</fullName>
    </submittedName>
</protein>
<evidence type="ECO:0000313" key="2">
    <source>
        <dbReference type="EMBL" id="AAF01282.1"/>
    </source>
</evidence>
<evidence type="ECO:0000256" key="1">
    <source>
        <dbReference type="SAM" id="Coils"/>
    </source>
</evidence>
<accession>Q9Y1V2</accession>
<proteinExistence type="evidence at transcript level"/>
<accession>Q7KKA1</accession>
<dbReference type="AlphaFoldDB" id="Q9Y1V2"/>
<dbReference type="EMBL" id="AB030084">
    <property type="protein sequence ID" value="BAA82554.1"/>
    <property type="molecule type" value="mRNA"/>
</dbReference>
<reference evidence="2" key="1">
    <citation type="journal article" date="1996" name="Development">
        <title>Isolation and characterization of two new morphogenetically active peptides from Hydra vulgaris.</title>
        <authorList>
            <person name="Hoffmeister S.A.H."/>
        </authorList>
    </citation>
    <scope>NUCLEOTIDE SEQUENCE</scope>
</reference>
<reference evidence="2" key="4">
    <citation type="journal article" date="2001" name="Mech. Dev.">
        <title>The foot formation stimulating peptide pedibin is also involved in patterning of the head in hydra.</title>
        <authorList>
            <person name="Hoffmeister-Ullerich S.A."/>
        </authorList>
    </citation>
    <scope>NUCLEOTIDE SEQUENCE</scope>
</reference>
<gene>
    <name evidence="3" type="primary">Hym-346/Pedibin</name>
    <name evidence="2" type="synonym">PEB</name>
</gene>
<organism evidence="3">
    <name type="scientific">Hydra vulgaris</name>
    <name type="common">Hydra</name>
    <name type="synonym">Hydra attenuata</name>
    <dbReference type="NCBI Taxonomy" id="6087"/>
    <lineage>
        <taxon>Eukaryota</taxon>
        <taxon>Metazoa</taxon>
        <taxon>Cnidaria</taxon>
        <taxon>Hydrozoa</taxon>
        <taxon>Hydroidolina</taxon>
        <taxon>Anthoathecata</taxon>
        <taxon>Aplanulata</taxon>
        <taxon>Hydridae</taxon>
        <taxon>Hydra</taxon>
    </lineage>
</organism>
<name>Q9Y1V2_HYDVU</name>
<sequence length="49" mass="5373">MESEHEVSTPVSAEELKAEIAVLQEKLAAGEDVSHELEEKEKALANHSE</sequence>
<reference evidence="3" key="2">
    <citation type="journal article" date="1999" name="Development">
        <title>The novel signal peptides, pedibin and Hym-346, lower positional value thereby enhancing foot formation in hydra.</title>
        <authorList>
            <person name="Grens A."/>
            <person name="Shimizu H."/>
            <person name="Hoffmeister S."/>
            <person name="Bode H."/>
            <person name="Fujisawa T."/>
        </authorList>
    </citation>
    <scope>NUCLEOTIDE SEQUENCE</scope>
    <source>
        <strain evidence="3">105</strain>
    </source>
</reference>
<reference evidence="3" key="3">
    <citation type="submission" date="1999-07" db="EMBL/GenBank/DDBJ databases">
        <title>Foot dominant expression of the foot activating peptide, Hym-346/Pedibin, in hydra.</title>
        <authorList>
            <person name="Takahashi T."/>
            <person name="Hatta M."/>
            <person name="Fujisawa T."/>
        </authorList>
    </citation>
    <scope>NUCLEOTIDE SEQUENCE</scope>
    <source>
        <strain evidence="3">105</strain>
    </source>
</reference>